<keyword evidence="6" id="KW-0472">Membrane</keyword>
<evidence type="ECO:0000256" key="5">
    <source>
        <dbReference type="ARBA" id="ARBA00023078"/>
    </source>
</evidence>
<keyword evidence="5" id="KW-0793">Thylakoid</keyword>
<evidence type="ECO:0000256" key="2">
    <source>
        <dbReference type="ARBA" id="ARBA00022531"/>
    </source>
</evidence>
<dbReference type="Gene3D" id="1.10.3460.10">
    <property type="entry name" value="Chlorophyll a/b binding protein domain"/>
    <property type="match status" value="2"/>
</dbReference>
<dbReference type="SUPFAM" id="SSF103511">
    <property type="entry name" value="Chlorophyll a-b binding protein"/>
    <property type="match status" value="2"/>
</dbReference>
<name>A4QPL3_ACEAT</name>
<keyword evidence="7" id="KW-0604">Photosystem II</keyword>
<keyword evidence="4" id="KW-1133">Transmembrane helix</keyword>
<dbReference type="GO" id="GO:0016020">
    <property type="term" value="C:membrane"/>
    <property type="evidence" value="ECO:0007669"/>
    <property type="project" value="UniProtKB-SubCell"/>
</dbReference>
<accession>A4QPL3</accession>
<protein>
    <submittedName>
        <fullName evidence="10">Chloroplast photosystem II 22 kDa PsbS protein psbS</fullName>
    </submittedName>
</protein>
<dbReference type="AlphaFoldDB" id="A4QPL3"/>
<evidence type="ECO:0000256" key="6">
    <source>
        <dbReference type="ARBA" id="ARBA00023136"/>
    </source>
</evidence>
<dbReference type="GO" id="GO:0009507">
    <property type="term" value="C:chloroplast"/>
    <property type="evidence" value="ECO:0007669"/>
    <property type="project" value="UniProtKB-SubCell"/>
</dbReference>
<dbReference type="FunFam" id="1.10.3460.10:FF:000018">
    <property type="entry name" value="Photosystem II 22kDa chloroplast protein"/>
    <property type="match status" value="1"/>
</dbReference>
<comment type="subcellular location">
    <subcellularLocation>
        <location evidence="1">Plastid</location>
        <location evidence="1">Chloroplast thylakoid membrane</location>
        <topology evidence="1">Multi-pass membrane protein</topology>
    </subcellularLocation>
</comment>
<evidence type="ECO:0000256" key="8">
    <source>
        <dbReference type="ARBA" id="ARBA00037956"/>
    </source>
</evidence>
<keyword evidence="2" id="KW-0602">Photosynthesis</keyword>
<evidence type="ECO:0000256" key="4">
    <source>
        <dbReference type="ARBA" id="ARBA00022989"/>
    </source>
</evidence>
<evidence type="ECO:0000256" key="7">
    <source>
        <dbReference type="ARBA" id="ARBA00023276"/>
    </source>
</evidence>
<evidence type="ECO:0000256" key="1">
    <source>
        <dbReference type="ARBA" id="ARBA00004454"/>
    </source>
</evidence>
<proteinExistence type="evidence at transcript level"/>
<evidence type="ECO:0000256" key="9">
    <source>
        <dbReference type="ARBA" id="ARBA00060349"/>
    </source>
</evidence>
<evidence type="ECO:0000313" key="10">
    <source>
        <dbReference type="EMBL" id="DAA05916.1"/>
    </source>
</evidence>
<sequence>MLSTMNSIYFGGKIRTAFPVVISSLKRQSRTTVAAINKKGGKQQNVKGQRFDVQISKDTSVPVTLGFTKSNELFVGRLAMIGFASAIIGELLTGKGALAQFGLETGIPITDTEPLVIGLVIFNLVAALLPAKGVFVPSDEEEEEGPKGSLQDPSISILQPQKFFGISGFGFTKANELFVGRVAQLGFAFALIGEAITGKGPLAQFDIETGLPLADTEPLLLVFIAFTLFAAINEGSGRFTDE</sequence>
<dbReference type="EMBL" id="BK006013">
    <property type="protein sequence ID" value="DAA05916.1"/>
    <property type="molecule type" value="mRNA"/>
</dbReference>
<comment type="similarity">
    <text evidence="8">Belongs to the ELIP/psbS family.</text>
</comment>
<organism evidence="10">
    <name type="scientific">Acetabularia acetabulum</name>
    <name type="common">Mermaid's wine glass</name>
    <name type="synonym">Acetabularia mediterranea</name>
    <dbReference type="NCBI Taxonomy" id="35845"/>
    <lineage>
        <taxon>Eukaryota</taxon>
        <taxon>Viridiplantae</taxon>
        <taxon>Chlorophyta</taxon>
        <taxon>core chlorophytes</taxon>
        <taxon>Ulvophyceae</taxon>
        <taxon>TCBD clade</taxon>
        <taxon>Dasycladales</taxon>
        <taxon>Polyphysaceae</taxon>
        <taxon>Acetabularia</taxon>
    </lineage>
</organism>
<dbReference type="PANTHER" id="PTHR14154">
    <property type="entry name" value="UPF0041 BRAIN PROTEIN 44-RELATED"/>
    <property type="match status" value="1"/>
</dbReference>
<comment type="function">
    <text evidence="9">Required for non-photochemical quenching (NPQ), a mechanism that converts and dissipates the harmful excess absorbed light energy into heat and protect the photosynthetic apparatus from photo-oxidative damage. Seems involved in the activation of NPQ, possibly by promoting conformational changes required for activation of LHCSR3-dependent quenching in the antenna of photosystem II (PSII).</text>
</comment>
<reference evidence="10" key="1">
    <citation type="journal article" date="2007" name="Plant Physiol.">
        <title>Tracing the evolution of the light-harvesting antennae in chlorophyll a/b-containing organisms.</title>
        <authorList>
            <person name="Koziol A.G."/>
            <person name="Borza T."/>
            <person name="Ishida K."/>
            <person name="Keeling P."/>
            <person name="Lee R.W."/>
            <person name="Durnford D.G."/>
        </authorList>
    </citation>
    <scope>NUCLEOTIDE SEQUENCE</scope>
</reference>
<evidence type="ECO:0000256" key="3">
    <source>
        <dbReference type="ARBA" id="ARBA00022692"/>
    </source>
</evidence>
<keyword evidence="3" id="KW-0812">Transmembrane</keyword>
<dbReference type="GO" id="GO:0010196">
    <property type="term" value="P:nonphotochemical quenching"/>
    <property type="evidence" value="ECO:0007669"/>
    <property type="project" value="UniProtKB-ARBA"/>
</dbReference>